<dbReference type="SUPFAM" id="SSF52047">
    <property type="entry name" value="RNI-like"/>
    <property type="match status" value="1"/>
</dbReference>
<dbReference type="InterPro" id="IPR055411">
    <property type="entry name" value="LRR_FXL15/At3g58940/PEG3-like"/>
</dbReference>
<dbReference type="Proteomes" id="UP000237347">
    <property type="component" value="Unassembled WGS sequence"/>
</dbReference>
<gene>
    <name evidence="2" type="primary">EDA41_1</name>
    <name evidence="2" type="ORF">CFP56_025622</name>
</gene>
<dbReference type="PANTHER" id="PTHR31900:SF30">
    <property type="entry name" value="SUPERFAMILY PROTEIN, PUTATIVE-RELATED"/>
    <property type="match status" value="1"/>
</dbReference>
<protein>
    <submittedName>
        <fullName evidence="2">F-box/fbd/lrr-repeat protein</fullName>
    </submittedName>
</protein>
<accession>A0AAW0K4K3</accession>
<evidence type="ECO:0000259" key="1">
    <source>
        <dbReference type="SMART" id="SM00579"/>
    </source>
</evidence>
<feature type="domain" description="FBD" evidence="1">
    <location>
        <begin position="223"/>
        <end position="292"/>
    </location>
</feature>
<sequence length="295" mass="33638">MELQNTKNPLSNQDYKLRVLALNKAPVLRDFCLTCHSGCDPLHLETWILTAIARDVQQLQLDICLDGFIKDEFYRGELFVLPQSFFSCKTVVILELWNGIAVDPPSSFEFPSLKDLRLVHVFFPNGDCVQRLLSGCPVLQDLKLCSDSRSGLIRFDIRCVDFGSIYPSRFKNLVRLNFTLQKSNWHVLQALLRVSPNLEVLVIDKLYSTTNQLCSMEPFDGPGYVSSQLTTFRFNQYKGSKYEVEFVKYILKEARVLKTATISVCDTALKESVIEEVSTFPRSSTTCLLTVEVQH</sequence>
<dbReference type="InterPro" id="IPR050232">
    <property type="entry name" value="FBL13/AtMIF1-like"/>
</dbReference>
<dbReference type="AlphaFoldDB" id="A0AAW0K4K3"/>
<dbReference type="InterPro" id="IPR032675">
    <property type="entry name" value="LRR_dom_sf"/>
</dbReference>
<dbReference type="InterPro" id="IPR006566">
    <property type="entry name" value="FBD"/>
</dbReference>
<proteinExistence type="predicted"/>
<dbReference type="Gene3D" id="3.80.10.10">
    <property type="entry name" value="Ribonuclease Inhibitor"/>
    <property type="match status" value="1"/>
</dbReference>
<organism evidence="2 3">
    <name type="scientific">Quercus suber</name>
    <name type="common">Cork oak</name>
    <dbReference type="NCBI Taxonomy" id="58331"/>
    <lineage>
        <taxon>Eukaryota</taxon>
        <taxon>Viridiplantae</taxon>
        <taxon>Streptophyta</taxon>
        <taxon>Embryophyta</taxon>
        <taxon>Tracheophyta</taxon>
        <taxon>Spermatophyta</taxon>
        <taxon>Magnoliopsida</taxon>
        <taxon>eudicotyledons</taxon>
        <taxon>Gunneridae</taxon>
        <taxon>Pentapetalae</taxon>
        <taxon>rosids</taxon>
        <taxon>fabids</taxon>
        <taxon>Fagales</taxon>
        <taxon>Fagaceae</taxon>
        <taxon>Quercus</taxon>
    </lineage>
</organism>
<dbReference type="Pfam" id="PF24758">
    <property type="entry name" value="LRR_At5g56370"/>
    <property type="match status" value="1"/>
</dbReference>
<dbReference type="EMBL" id="PKMF04000406">
    <property type="protein sequence ID" value="KAK7833461.1"/>
    <property type="molecule type" value="Genomic_DNA"/>
</dbReference>
<name>A0AAW0K4K3_QUESU</name>
<comment type="caution">
    <text evidence="2">The sequence shown here is derived from an EMBL/GenBank/DDBJ whole genome shotgun (WGS) entry which is preliminary data.</text>
</comment>
<dbReference type="Pfam" id="PF08387">
    <property type="entry name" value="FBD"/>
    <property type="match status" value="1"/>
</dbReference>
<reference evidence="2 3" key="1">
    <citation type="journal article" date="2018" name="Sci. Data">
        <title>The draft genome sequence of cork oak.</title>
        <authorList>
            <person name="Ramos A.M."/>
            <person name="Usie A."/>
            <person name="Barbosa P."/>
            <person name="Barros P.M."/>
            <person name="Capote T."/>
            <person name="Chaves I."/>
            <person name="Simoes F."/>
            <person name="Abreu I."/>
            <person name="Carrasquinho I."/>
            <person name="Faro C."/>
            <person name="Guimaraes J.B."/>
            <person name="Mendonca D."/>
            <person name="Nobrega F."/>
            <person name="Rodrigues L."/>
            <person name="Saibo N.J.M."/>
            <person name="Varela M.C."/>
            <person name="Egas C."/>
            <person name="Matos J."/>
            <person name="Miguel C.M."/>
            <person name="Oliveira M.M."/>
            <person name="Ricardo C.P."/>
            <person name="Goncalves S."/>
        </authorList>
    </citation>
    <scope>NUCLEOTIDE SEQUENCE [LARGE SCALE GENOMIC DNA]</scope>
    <source>
        <strain evidence="3">cv. HL8</strain>
    </source>
</reference>
<evidence type="ECO:0000313" key="2">
    <source>
        <dbReference type="EMBL" id="KAK7833461.1"/>
    </source>
</evidence>
<dbReference type="PANTHER" id="PTHR31900">
    <property type="entry name" value="F-BOX/RNI SUPERFAMILY PROTEIN-RELATED"/>
    <property type="match status" value="1"/>
</dbReference>
<keyword evidence="3" id="KW-1185">Reference proteome</keyword>
<evidence type="ECO:0000313" key="3">
    <source>
        <dbReference type="Proteomes" id="UP000237347"/>
    </source>
</evidence>
<dbReference type="SMART" id="SM00579">
    <property type="entry name" value="FBD"/>
    <property type="match status" value="1"/>
</dbReference>